<dbReference type="Proteomes" id="UP000315724">
    <property type="component" value="Chromosome"/>
</dbReference>
<keyword evidence="1" id="KW-0472">Membrane</keyword>
<name>A0A517QJX5_9PLAN</name>
<accession>A0A517QJX5</accession>
<evidence type="ECO:0000313" key="3">
    <source>
        <dbReference type="Proteomes" id="UP000315724"/>
    </source>
</evidence>
<reference evidence="2 3" key="1">
    <citation type="submission" date="2019-02" db="EMBL/GenBank/DDBJ databases">
        <title>Deep-cultivation of Planctomycetes and their phenomic and genomic characterization uncovers novel biology.</title>
        <authorList>
            <person name="Wiegand S."/>
            <person name="Jogler M."/>
            <person name="Boedeker C."/>
            <person name="Pinto D."/>
            <person name="Vollmers J."/>
            <person name="Rivas-Marin E."/>
            <person name="Kohn T."/>
            <person name="Peeters S.H."/>
            <person name="Heuer A."/>
            <person name="Rast P."/>
            <person name="Oberbeckmann S."/>
            <person name="Bunk B."/>
            <person name="Jeske O."/>
            <person name="Meyerdierks A."/>
            <person name="Storesund J.E."/>
            <person name="Kallscheuer N."/>
            <person name="Luecker S."/>
            <person name="Lage O.M."/>
            <person name="Pohl T."/>
            <person name="Merkel B.J."/>
            <person name="Hornburger P."/>
            <person name="Mueller R.-W."/>
            <person name="Bruemmer F."/>
            <person name="Labrenz M."/>
            <person name="Spormann A.M."/>
            <person name="Op den Camp H."/>
            <person name="Overmann J."/>
            <person name="Amann R."/>
            <person name="Jetten M.S.M."/>
            <person name="Mascher T."/>
            <person name="Medema M.H."/>
            <person name="Devos D.P."/>
            <person name="Kaster A.-K."/>
            <person name="Ovreas L."/>
            <person name="Rohde M."/>
            <person name="Galperin M.Y."/>
            <person name="Jogler C."/>
        </authorList>
    </citation>
    <scope>NUCLEOTIDE SEQUENCE [LARGE SCALE GENOMIC DNA]</scope>
    <source>
        <strain evidence="2 3">Mal48</strain>
    </source>
</reference>
<dbReference type="AlphaFoldDB" id="A0A517QJX5"/>
<organism evidence="2 3">
    <name type="scientific">Thalassoglobus polymorphus</name>
    <dbReference type="NCBI Taxonomy" id="2527994"/>
    <lineage>
        <taxon>Bacteria</taxon>
        <taxon>Pseudomonadati</taxon>
        <taxon>Planctomycetota</taxon>
        <taxon>Planctomycetia</taxon>
        <taxon>Planctomycetales</taxon>
        <taxon>Planctomycetaceae</taxon>
        <taxon>Thalassoglobus</taxon>
    </lineage>
</organism>
<keyword evidence="1" id="KW-1133">Transmembrane helix</keyword>
<protein>
    <submittedName>
        <fullName evidence="2">Uncharacterized protein</fullName>
    </submittedName>
</protein>
<dbReference type="OrthoDB" id="9904589at2"/>
<keyword evidence="3" id="KW-1185">Reference proteome</keyword>
<evidence type="ECO:0000256" key="1">
    <source>
        <dbReference type="SAM" id="Phobius"/>
    </source>
</evidence>
<proteinExistence type="predicted"/>
<dbReference type="KEGG" id="tpol:Mal48_11790"/>
<keyword evidence="1" id="KW-0812">Transmembrane</keyword>
<feature type="transmembrane region" description="Helical" evidence="1">
    <location>
        <begin position="32"/>
        <end position="53"/>
    </location>
</feature>
<feature type="transmembrane region" description="Helical" evidence="1">
    <location>
        <begin position="7"/>
        <end position="26"/>
    </location>
</feature>
<evidence type="ECO:0000313" key="2">
    <source>
        <dbReference type="EMBL" id="QDT31941.1"/>
    </source>
</evidence>
<gene>
    <name evidence="2" type="ORF">Mal48_11790</name>
</gene>
<dbReference type="EMBL" id="CP036267">
    <property type="protein sequence ID" value="QDT31941.1"/>
    <property type="molecule type" value="Genomic_DNA"/>
</dbReference>
<sequence length="69" mass="7665">MGARQRLNSLYFIGVLIVATIIGGAANSWAVFLIVAGVLIATAINSGDIRLTPTVRPQRRRRRPQHRKR</sequence>
<dbReference type="RefSeq" id="WP_145196888.1">
    <property type="nucleotide sequence ID" value="NZ_CP036267.1"/>
</dbReference>